<feature type="transmembrane region" description="Helical" evidence="9">
    <location>
        <begin position="266"/>
        <end position="286"/>
    </location>
</feature>
<dbReference type="Proteomes" id="UP000832041">
    <property type="component" value="Chromosome"/>
</dbReference>
<organism evidence="10 11">
    <name type="scientific">Thermobifida alba</name>
    <name type="common">Thermomonospora alba</name>
    <dbReference type="NCBI Taxonomy" id="53522"/>
    <lineage>
        <taxon>Bacteria</taxon>
        <taxon>Bacillati</taxon>
        <taxon>Actinomycetota</taxon>
        <taxon>Actinomycetes</taxon>
        <taxon>Streptosporangiales</taxon>
        <taxon>Nocardiopsidaceae</taxon>
        <taxon>Thermobifida</taxon>
    </lineage>
</organism>
<feature type="transmembrane region" description="Helical" evidence="9">
    <location>
        <begin position="6"/>
        <end position="27"/>
    </location>
</feature>
<comment type="subcellular location">
    <subcellularLocation>
        <location evidence="1">Cell membrane</location>
        <topology evidence="1">Multi-pass membrane protein</topology>
    </subcellularLocation>
</comment>
<evidence type="ECO:0000256" key="7">
    <source>
        <dbReference type="ARBA" id="ARBA00023136"/>
    </source>
</evidence>
<keyword evidence="4 9" id="KW-0812">Transmembrane</keyword>
<name>A0ABY4L7P3_THEAE</name>
<proteinExistence type="inferred from homology"/>
<keyword evidence="6 9" id="KW-1133">Transmembrane helix</keyword>
<dbReference type="EMBL" id="CP051627">
    <property type="protein sequence ID" value="UPT22097.1"/>
    <property type="molecule type" value="Genomic_DNA"/>
</dbReference>
<feature type="transmembrane region" description="Helical" evidence="9">
    <location>
        <begin position="226"/>
        <end position="254"/>
    </location>
</feature>
<dbReference type="InterPro" id="IPR001851">
    <property type="entry name" value="ABC_transp_permease"/>
</dbReference>
<keyword evidence="3" id="KW-1003">Cell membrane</keyword>
<evidence type="ECO:0000256" key="5">
    <source>
        <dbReference type="ARBA" id="ARBA00022970"/>
    </source>
</evidence>
<dbReference type="PANTHER" id="PTHR11795:SF445">
    <property type="entry name" value="AMINO ACID ABC TRANSPORTER PERMEASE PROTEIN"/>
    <property type="match status" value="1"/>
</dbReference>
<keyword evidence="5" id="KW-0029">Amino-acid transport</keyword>
<evidence type="ECO:0000313" key="10">
    <source>
        <dbReference type="EMBL" id="UPT22097.1"/>
    </source>
</evidence>
<feature type="transmembrane region" description="Helical" evidence="9">
    <location>
        <begin position="58"/>
        <end position="81"/>
    </location>
</feature>
<accession>A0ABY4L7P3</accession>
<gene>
    <name evidence="10" type="ORF">FOF52_14925</name>
</gene>
<feature type="transmembrane region" description="Helical" evidence="9">
    <location>
        <begin position="144"/>
        <end position="163"/>
    </location>
</feature>
<dbReference type="Pfam" id="PF02653">
    <property type="entry name" value="BPD_transp_2"/>
    <property type="match status" value="1"/>
</dbReference>
<dbReference type="PANTHER" id="PTHR11795">
    <property type="entry name" value="BRANCHED-CHAIN AMINO ACID TRANSPORT SYSTEM PERMEASE PROTEIN LIVH"/>
    <property type="match status" value="1"/>
</dbReference>
<feature type="transmembrane region" description="Helical" evidence="9">
    <location>
        <begin position="34"/>
        <end position="52"/>
    </location>
</feature>
<keyword evidence="7 9" id="KW-0472">Membrane</keyword>
<feature type="transmembrane region" description="Helical" evidence="9">
    <location>
        <begin position="192"/>
        <end position="214"/>
    </location>
</feature>
<evidence type="ECO:0000256" key="1">
    <source>
        <dbReference type="ARBA" id="ARBA00004651"/>
    </source>
</evidence>
<comment type="similarity">
    <text evidence="8">Belongs to the binding-protein-dependent transport system permease family. LivHM subfamily.</text>
</comment>
<evidence type="ECO:0000256" key="6">
    <source>
        <dbReference type="ARBA" id="ARBA00022989"/>
    </source>
</evidence>
<evidence type="ECO:0000256" key="2">
    <source>
        <dbReference type="ARBA" id="ARBA00022448"/>
    </source>
</evidence>
<dbReference type="RefSeq" id="WP_248590583.1">
    <property type="nucleotide sequence ID" value="NZ_BAABEB010000005.1"/>
</dbReference>
<feature type="transmembrane region" description="Helical" evidence="9">
    <location>
        <begin position="93"/>
        <end position="112"/>
    </location>
</feature>
<evidence type="ECO:0000256" key="4">
    <source>
        <dbReference type="ARBA" id="ARBA00022692"/>
    </source>
</evidence>
<keyword evidence="2" id="KW-0813">Transport</keyword>
<evidence type="ECO:0000256" key="9">
    <source>
        <dbReference type="SAM" id="Phobius"/>
    </source>
</evidence>
<dbReference type="CDD" id="cd06582">
    <property type="entry name" value="TM_PBP1_LivH_like"/>
    <property type="match status" value="1"/>
</dbReference>
<evidence type="ECO:0000313" key="11">
    <source>
        <dbReference type="Proteomes" id="UP000832041"/>
    </source>
</evidence>
<reference evidence="10 11" key="1">
    <citation type="submission" date="2020-04" db="EMBL/GenBank/DDBJ databases">
        <title>Thermobifida alba genome sequencing and assembly.</title>
        <authorList>
            <person name="Luzics S."/>
            <person name="Horvath B."/>
            <person name="Nagy I."/>
            <person name="Toth A."/>
            <person name="Nagy I."/>
            <person name="Kukolya J."/>
        </authorList>
    </citation>
    <scope>NUCLEOTIDE SEQUENCE [LARGE SCALE GENOMIC DNA]</scope>
    <source>
        <strain evidence="10 11">DSM 43795</strain>
    </source>
</reference>
<protein>
    <submittedName>
        <fullName evidence="10">Branched-chain amino acid ABC transporter permease</fullName>
    </submittedName>
</protein>
<dbReference type="InterPro" id="IPR052157">
    <property type="entry name" value="BCAA_transport_permease"/>
</dbReference>
<keyword evidence="11" id="KW-1185">Reference proteome</keyword>
<evidence type="ECO:0000256" key="3">
    <source>
        <dbReference type="ARBA" id="ARBA00022475"/>
    </source>
</evidence>
<sequence length="296" mass="30911">MLQDLLGAVTLGSIYLMFALGMSLAWGSIGILNFAHGSIFMFAAFVGYLVLAQSPLSLTALVALGVTVGALLSVLVHVVAFEQITRWAKDHRTAEMQILIGGIGIAGIPLALAQYETRSNPFGFTQSSFQPTIHVVGDLRVSDLQVLIVVAAAVLTTAIALWLRHSRQGLALRSIGVDAEVASMMGVNRRRFAIATMAVAGGLAGLAAVLYTFYVGALTPESGETLIIKAFACIILGGVGSTAGVAVGAFALAFAETLVLTNFGGLWGDAISFSLIFAVLLLRPAGLFGKKAVRRT</sequence>
<evidence type="ECO:0000256" key="8">
    <source>
        <dbReference type="ARBA" id="ARBA00037998"/>
    </source>
</evidence>